<proteinExistence type="inferred from homology"/>
<dbReference type="RefSeq" id="WP_182954733.1">
    <property type="nucleotide sequence ID" value="NZ_WNXC01000001.1"/>
</dbReference>
<dbReference type="SUPFAM" id="SSF53067">
    <property type="entry name" value="Actin-like ATPase domain"/>
    <property type="match status" value="1"/>
</dbReference>
<dbReference type="Gene3D" id="3.30.420.40">
    <property type="match status" value="2"/>
</dbReference>
<dbReference type="EMBL" id="WNXC01000001">
    <property type="protein sequence ID" value="MBB2148601.1"/>
    <property type="molecule type" value="Genomic_DNA"/>
</dbReference>
<dbReference type="Proteomes" id="UP000636110">
    <property type="component" value="Unassembled WGS sequence"/>
</dbReference>
<keyword evidence="3" id="KW-1185">Reference proteome</keyword>
<comment type="similarity">
    <text evidence="1">Belongs to the ROK (NagC/XylR) family.</text>
</comment>
<name>A0ABR6ETS6_9SPHI</name>
<dbReference type="PANTHER" id="PTHR18964:SF149">
    <property type="entry name" value="BIFUNCTIONAL UDP-N-ACETYLGLUCOSAMINE 2-EPIMERASE_N-ACETYLMANNOSAMINE KINASE"/>
    <property type="match status" value="1"/>
</dbReference>
<evidence type="ECO:0000256" key="1">
    <source>
        <dbReference type="ARBA" id="ARBA00006479"/>
    </source>
</evidence>
<comment type="caution">
    <text evidence="2">The sequence shown here is derived from an EMBL/GenBank/DDBJ whole genome shotgun (WGS) entry which is preliminary data.</text>
</comment>
<dbReference type="InterPro" id="IPR043129">
    <property type="entry name" value="ATPase_NBD"/>
</dbReference>
<evidence type="ECO:0000313" key="3">
    <source>
        <dbReference type="Proteomes" id="UP000636110"/>
    </source>
</evidence>
<reference evidence="2 3" key="1">
    <citation type="submission" date="2019-11" db="EMBL/GenBank/DDBJ databases">
        <title>Description of Pedobacter sp. LMG 31462T.</title>
        <authorList>
            <person name="Carlier A."/>
            <person name="Qi S."/>
            <person name="Vandamme P."/>
        </authorList>
    </citation>
    <scope>NUCLEOTIDE SEQUENCE [LARGE SCALE GENOMIC DNA]</scope>
    <source>
        <strain evidence="2 3">LMG 31462</strain>
    </source>
</reference>
<dbReference type="CDD" id="cd23763">
    <property type="entry name" value="ASKHA_ATPase_ROK"/>
    <property type="match status" value="1"/>
</dbReference>
<evidence type="ECO:0000313" key="2">
    <source>
        <dbReference type="EMBL" id="MBB2148601.1"/>
    </source>
</evidence>
<dbReference type="PANTHER" id="PTHR18964">
    <property type="entry name" value="ROK (REPRESSOR, ORF, KINASE) FAMILY"/>
    <property type="match status" value="1"/>
</dbReference>
<sequence length="283" mass="30834">MNHKTLIGVDLGGTNVRSGLVNGQDIIKIDSDRISSKSEEKTVIDQVINSISKVINPEVAAIGIGVPGILDTKEGIVYDVQNIPSWKAVPLRSILEHHFQVPVFMNNDANCFAAGESQYGKGKGKNNLTGLILGTGVAAGLLCDGHLYEGRNCGAGEFGMIPYLDHNYEFYCSGRFFSHFHQSSGEEVSKRAAAGDPAALQIFQEYGKHLSWLIKTILYAVDPEMIVLGGSVSKSFPFFEATLWAELQDFPYQPVVKNIQITASEIDHIPILGAAALYFNQKT</sequence>
<dbReference type="Pfam" id="PF00480">
    <property type="entry name" value="ROK"/>
    <property type="match status" value="1"/>
</dbReference>
<protein>
    <submittedName>
        <fullName evidence="2">ROK family protein</fullName>
    </submittedName>
</protein>
<gene>
    <name evidence="2" type="ORF">GM920_06715</name>
</gene>
<dbReference type="InterPro" id="IPR000600">
    <property type="entry name" value="ROK"/>
</dbReference>
<organism evidence="2 3">
    <name type="scientific">Pedobacter gandavensis</name>
    <dbReference type="NCBI Taxonomy" id="2679963"/>
    <lineage>
        <taxon>Bacteria</taxon>
        <taxon>Pseudomonadati</taxon>
        <taxon>Bacteroidota</taxon>
        <taxon>Sphingobacteriia</taxon>
        <taxon>Sphingobacteriales</taxon>
        <taxon>Sphingobacteriaceae</taxon>
        <taxon>Pedobacter</taxon>
    </lineage>
</organism>
<accession>A0ABR6ETS6</accession>